<protein>
    <submittedName>
        <fullName evidence="1">Uncharacterized protein</fullName>
    </submittedName>
</protein>
<comment type="caution">
    <text evidence="1">The sequence shown here is derived from an EMBL/GenBank/DDBJ whole genome shotgun (WGS) entry which is preliminary data.</text>
</comment>
<dbReference type="AlphaFoldDB" id="A0A392RWF6"/>
<evidence type="ECO:0000313" key="1">
    <source>
        <dbReference type="EMBL" id="MCI40492.1"/>
    </source>
</evidence>
<name>A0A392RWF6_9FABA</name>
<sequence>MTPLHERSIYSPPALGKAADECIDAINGCQKTAEELCLTVNINHFDVDYYNMAGYCSHWVETHILDLVMLDRVR</sequence>
<organism evidence="1 2">
    <name type="scientific">Trifolium medium</name>
    <dbReference type="NCBI Taxonomy" id="97028"/>
    <lineage>
        <taxon>Eukaryota</taxon>
        <taxon>Viridiplantae</taxon>
        <taxon>Streptophyta</taxon>
        <taxon>Embryophyta</taxon>
        <taxon>Tracheophyta</taxon>
        <taxon>Spermatophyta</taxon>
        <taxon>Magnoliopsida</taxon>
        <taxon>eudicotyledons</taxon>
        <taxon>Gunneridae</taxon>
        <taxon>Pentapetalae</taxon>
        <taxon>rosids</taxon>
        <taxon>fabids</taxon>
        <taxon>Fabales</taxon>
        <taxon>Fabaceae</taxon>
        <taxon>Papilionoideae</taxon>
        <taxon>50 kb inversion clade</taxon>
        <taxon>NPAAA clade</taxon>
        <taxon>Hologalegina</taxon>
        <taxon>IRL clade</taxon>
        <taxon>Trifolieae</taxon>
        <taxon>Trifolium</taxon>
    </lineage>
</organism>
<keyword evidence="2" id="KW-1185">Reference proteome</keyword>
<accession>A0A392RWF6</accession>
<dbReference type="Proteomes" id="UP000265520">
    <property type="component" value="Unassembled WGS sequence"/>
</dbReference>
<proteinExistence type="predicted"/>
<reference evidence="1 2" key="1">
    <citation type="journal article" date="2018" name="Front. Plant Sci.">
        <title>Red Clover (Trifolium pratense) and Zigzag Clover (T. medium) - A Picture of Genomic Similarities and Differences.</title>
        <authorList>
            <person name="Dluhosova J."/>
            <person name="Istvanek J."/>
            <person name="Nedelnik J."/>
            <person name="Repkova J."/>
        </authorList>
    </citation>
    <scope>NUCLEOTIDE SEQUENCE [LARGE SCALE GENOMIC DNA]</scope>
    <source>
        <strain evidence="2">cv. 10/8</strain>
        <tissue evidence="1">Leaf</tissue>
    </source>
</reference>
<evidence type="ECO:0000313" key="2">
    <source>
        <dbReference type="Proteomes" id="UP000265520"/>
    </source>
</evidence>
<dbReference type="EMBL" id="LXQA010280329">
    <property type="protein sequence ID" value="MCI40492.1"/>
    <property type="molecule type" value="Genomic_DNA"/>
</dbReference>